<keyword evidence="5" id="KW-0862">Zinc</keyword>
<dbReference type="AlphaFoldDB" id="A0A328AIV3"/>
<comment type="cofactor">
    <cofactor evidence="1">
        <name>Zn(2+)</name>
        <dbReference type="ChEBI" id="CHEBI:29105"/>
    </cofactor>
</comment>
<evidence type="ECO:0000256" key="4">
    <source>
        <dbReference type="ARBA" id="ARBA00022801"/>
    </source>
</evidence>
<evidence type="ECO:0000313" key="7">
    <source>
        <dbReference type="EMBL" id="RAK54762.1"/>
    </source>
</evidence>
<evidence type="ECO:0000256" key="1">
    <source>
        <dbReference type="ARBA" id="ARBA00001947"/>
    </source>
</evidence>
<evidence type="ECO:0000256" key="3">
    <source>
        <dbReference type="ARBA" id="ARBA00022723"/>
    </source>
</evidence>
<dbReference type="PANTHER" id="PTHR42978">
    <property type="entry name" value="QUORUM-QUENCHING LACTONASE YTNP-RELATED-RELATED"/>
    <property type="match status" value="1"/>
</dbReference>
<name>A0A328AIV3_9CAUL</name>
<keyword evidence="3" id="KW-0479">Metal-binding</keyword>
<dbReference type="RefSeq" id="WP_111528512.1">
    <property type="nucleotide sequence ID" value="NZ_JBHRSG010000004.1"/>
</dbReference>
<dbReference type="CDD" id="cd07729">
    <property type="entry name" value="AHL_lactonase_MBL-fold"/>
    <property type="match status" value="1"/>
</dbReference>
<dbReference type="InterPro" id="IPR001279">
    <property type="entry name" value="Metallo-B-lactamas"/>
</dbReference>
<dbReference type="Proteomes" id="UP000249254">
    <property type="component" value="Unassembled WGS sequence"/>
</dbReference>
<accession>A0A328AIV3</accession>
<dbReference type="SUPFAM" id="SSF56281">
    <property type="entry name" value="Metallo-hydrolase/oxidoreductase"/>
    <property type="match status" value="1"/>
</dbReference>
<gene>
    <name evidence="7" type="ORF">DJ017_09605</name>
</gene>
<dbReference type="InterPro" id="IPR036866">
    <property type="entry name" value="RibonucZ/Hydroxyglut_hydro"/>
</dbReference>
<dbReference type="GO" id="GO:0016787">
    <property type="term" value="F:hydrolase activity"/>
    <property type="evidence" value="ECO:0007669"/>
    <property type="project" value="UniProtKB-KW"/>
</dbReference>
<evidence type="ECO:0000256" key="5">
    <source>
        <dbReference type="ARBA" id="ARBA00022833"/>
    </source>
</evidence>
<proteinExistence type="inferred from homology"/>
<dbReference type="OrthoDB" id="9773738at2"/>
<reference evidence="8" key="1">
    <citation type="submission" date="2018-05" db="EMBL/GenBank/DDBJ databases">
        <authorList>
            <person name="Li X."/>
        </authorList>
    </citation>
    <scope>NUCLEOTIDE SEQUENCE [LARGE SCALE GENOMIC DNA]</scope>
    <source>
        <strain evidence="8">LX32</strain>
    </source>
</reference>
<keyword evidence="4" id="KW-0378">Hydrolase</keyword>
<dbReference type="EMBL" id="QFYQ01000001">
    <property type="protein sequence ID" value="RAK54762.1"/>
    <property type="molecule type" value="Genomic_DNA"/>
</dbReference>
<comment type="caution">
    <text evidence="7">The sequence shown here is derived from an EMBL/GenBank/DDBJ whole genome shotgun (WGS) entry which is preliminary data.</text>
</comment>
<dbReference type="InterPro" id="IPR051013">
    <property type="entry name" value="MBL_superfamily_lactonases"/>
</dbReference>
<dbReference type="SMART" id="SM00849">
    <property type="entry name" value="Lactamase_B"/>
    <property type="match status" value="1"/>
</dbReference>
<dbReference type="Gene3D" id="3.60.15.10">
    <property type="entry name" value="Ribonuclease Z/Hydroxyacylglutathione hydrolase-like"/>
    <property type="match status" value="1"/>
</dbReference>
<protein>
    <submittedName>
        <fullName evidence="7">N-acyl homoserine lactonase family protein</fullName>
    </submittedName>
</protein>
<feature type="domain" description="Metallo-beta-lactamase" evidence="6">
    <location>
        <begin position="31"/>
        <end position="237"/>
    </location>
</feature>
<dbReference type="GO" id="GO:0046872">
    <property type="term" value="F:metal ion binding"/>
    <property type="evidence" value="ECO:0007669"/>
    <property type="project" value="UniProtKB-KW"/>
</dbReference>
<evidence type="ECO:0000256" key="2">
    <source>
        <dbReference type="ARBA" id="ARBA00007749"/>
    </source>
</evidence>
<evidence type="ECO:0000259" key="6">
    <source>
        <dbReference type="SMART" id="SM00849"/>
    </source>
</evidence>
<dbReference type="Pfam" id="PF00753">
    <property type="entry name" value="Lactamase_B"/>
    <property type="match status" value="1"/>
</dbReference>
<keyword evidence="8" id="KW-1185">Reference proteome</keyword>
<sequence length="253" mass="27831">MTLRLFGCVCGQFHGSAEGMGMAGTGPVSVPVPFYVLEHPDGVALFDCGLPAGMVDYDDSYRQALRATDIDASLTPEETATRHLERLDIDPARVRQVVVSHLHFDHVGGLREFPNAEVVIQRREWEAGFDRETAGHYGLRKRFFDLGHAVRLVDGEHDLFGDGSAVCLPSYGHTPGHQSLRVRSAQGDHILVADACYNCRVAETRSFPDYSDAEAMNRSLDALLALREAATVMVYGHDPDQWGERPVLPAARS</sequence>
<comment type="similarity">
    <text evidence="2">Belongs to the metallo-beta-lactamase superfamily.</text>
</comment>
<organism evidence="7 8">
    <name type="scientific">Phenylobacterium soli</name>
    <dbReference type="NCBI Taxonomy" id="2170551"/>
    <lineage>
        <taxon>Bacteria</taxon>
        <taxon>Pseudomonadati</taxon>
        <taxon>Pseudomonadota</taxon>
        <taxon>Alphaproteobacteria</taxon>
        <taxon>Caulobacterales</taxon>
        <taxon>Caulobacteraceae</taxon>
        <taxon>Phenylobacterium</taxon>
    </lineage>
</organism>
<evidence type="ECO:0000313" key="8">
    <source>
        <dbReference type="Proteomes" id="UP000249254"/>
    </source>
</evidence>
<dbReference type="PANTHER" id="PTHR42978:SF2">
    <property type="entry name" value="102 KBASES UNSTABLE REGION: FROM 1 TO 119443"/>
    <property type="match status" value="1"/>
</dbReference>